<protein>
    <submittedName>
        <fullName evidence="3">Uncharacterized protein</fullName>
    </submittedName>
</protein>
<dbReference type="VEuPathDB" id="FungiDB:LEMA_P063420.1"/>
<dbReference type="HOGENOM" id="CLU_645675_0_0_1"/>
<feature type="compositionally biased region" description="Basic and acidic residues" evidence="1">
    <location>
        <begin position="411"/>
        <end position="425"/>
    </location>
</feature>
<feature type="signal peptide" evidence="2">
    <location>
        <begin position="1"/>
        <end position="22"/>
    </location>
</feature>
<accession>E4ZFZ6</accession>
<evidence type="ECO:0000256" key="1">
    <source>
        <dbReference type="SAM" id="MobiDB-lite"/>
    </source>
</evidence>
<dbReference type="EMBL" id="FP929064">
    <property type="protein sequence ID" value="CBX90216.1"/>
    <property type="molecule type" value="Genomic_DNA"/>
</dbReference>
<organism evidence="3 4">
    <name type="scientific">Leptosphaeria maculans (strain JN3 / isolate v23.1.3 / race Av1-4-5-6-7-8)</name>
    <name type="common">Blackleg fungus</name>
    <name type="synonym">Phoma lingam</name>
    <dbReference type="NCBI Taxonomy" id="985895"/>
    <lineage>
        <taxon>Eukaryota</taxon>
        <taxon>Fungi</taxon>
        <taxon>Dikarya</taxon>
        <taxon>Ascomycota</taxon>
        <taxon>Pezizomycotina</taxon>
        <taxon>Dothideomycetes</taxon>
        <taxon>Pleosporomycetidae</taxon>
        <taxon>Pleosporales</taxon>
        <taxon>Pleosporineae</taxon>
        <taxon>Leptosphaeriaceae</taxon>
        <taxon>Plenodomus</taxon>
        <taxon>Plenodomus lingam/Leptosphaeria maculans species complex</taxon>
    </lineage>
</organism>
<reference evidence="4" key="1">
    <citation type="journal article" date="2011" name="Nat. Commun.">
        <title>Effector diversification within compartments of the Leptosphaeria maculans genome affected by Repeat-Induced Point mutations.</title>
        <authorList>
            <person name="Rouxel T."/>
            <person name="Grandaubert J."/>
            <person name="Hane J.K."/>
            <person name="Hoede C."/>
            <person name="van de Wouw A.P."/>
            <person name="Couloux A."/>
            <person name="Dominguez V."/>
            <person name="Anthouard V."/>
            <person name="Bally P."/>
            <person name="Bourras S."/>
            <person name="Cozijnsen A.J."/>
            <person name="Ciuffetti L.M."/>
            <person name="Degrave A."/>
            <person name="Dilmaghani A."/>
            <person name="Duret L."/>
            <person name="Fudal I."/>
            <person name="Goodwin S.B."/>
            <person name="Gout L."/>
            <person name="Glaser N."/>
            <person name="Linglin J."/>
            <person name="Kema G.H.J."/>
            <person name="Lapalu N."/>
            <person name="Lawrence C.B."/>
            <person name="May K."/>
            <person name="Meyer M."/>
            <person name="Ollivier B."/>
            <person name="Poulain J."/>
            <person name="Schoch C.L."/>
            <person name="Simon A."/>
            <person name="Spatafora J.W."/>
            <person name="Stachowiak A."/>
            <person name="Turgeon B.G."/>
            <person name="Tyler B.M."/>
            <person name="Vincent D."/>
            <person name="Weissenbach J."/>
            <person name="Amselem J."/>
            <person name="Quesneville H."/>
            <person name="Oliver R.P."/>
            <person name="Wincker P."/>
            <person name="Balesdent M.-H."/>
            <person name="Howlett B.J."/>
        </authorList>
    </citation>
    <scope>NUCLEOTIDE SEQUENCE [LARGE SCALE GENOMIC DNA]</scope>
    <source>
        <strain evidence="4">JN3 / isolate v23.1.3 / race Av1-4-5-6-7-8</strain>
    </source>
</reference>
<evidence type="ECO:0000313" key="4">
    <source>
        <dbReference type="Proteomes" id="UP000002668"/>
    </source>
</evidence>
<feature type="compositionally biased region" description="Polar residues" evidence="1">
    <location>
        <begin position="66"/>
        <end position="76"/>
    </location>
</feature>
<dbReference type="AlphaFoldDB" id="E4ZFZ6"/>
<feature type="region of interest" description="Disordered" evidence="1">
    <location>
        <begin position="46"/>
        <end position="81"/>
    </location>
</feature>
<keyword evidence="2" id="KW-0732">Signal</keyword>
<proteinExistence type="predicted"/>
<feature type="region of interest" description="Disordered" evidence="1">
    <location>
        <begin position="402"/>
        <end position="425"/>
    </location>
</feature>
<evidence type="ECO:0000256" key="2">
    <source>
        <dbReference type="SAM" id="SignalP"/>
    </source>
</evidence>
<feature type="chain" id="PRO_5003192873" evidence="2">
    <location>
        <begin position="23"/>
        <end position="425"/>
    </location>
</feature>
<evidence type="ECO:0000313" key="3">
    <source>
        <dbReference type="EMBL" id="CBX90216.1"/>
    </source>
</evidence>
<keyword evidence="4" id="KW-1185">Reference proteome</keyword>
<dbReference type="Proteomes" id="UP000002668">
    <property type="component" value="Genome"/>
</dbReference>
<gene>
    <name evidence="3" type="ORF">LEMA_P063420.1</name>
</gene>
<name>E4ZFZ6_LEPMJ</name>
<dbReference type="InParanoid" id="E4ZFZ6"/>
<sequence length="425" mass="47354">MAPTRSLPSILCLMSVLVHCLSHNVSTCGTTASRKFSVYCGTPSSPLVGGRARPHPATQPAPGKRMSSTTSSTHGSPDSPLIQPFPLSLSSPCRDLSMCPDLHTFEGTFPDGRRCGWTRSPILQAINALPSPLTRPILIRRPVRKAGSSNKPSPFAVPLAFLRFFFPPLRPRPDAAIPCWRQYRAHVPAPRQFCICSLSPSLVQPFEQNSRHARAGSRSFAISREPHDWSLSPDTVLLECFPTLMLVTCAGAMFTFMRCDKVDQGRPFARYAAETIPRPTCNWEISYRSGSRPGTWPDRQPSSERSRAIVTLFTWRLRWMDGRPLIGTCSFIELCRSRQILDLEVHTEKIVIEARHSVGLGRLECQNKLPRLQVSLQICHKAADAKGEMFQAQQSFAILDRSDSSGPLQDVVRRAHSSDESRPWV</sequence>